<dbReference type="PANTHER" id="PTHR30502:SF0">
    <property type="entry name" value="PHOSPHOENOLPYRUVATE CARBOXYLASE FAMILY PROTEIN"/>
    <property type="match status" value="1"/>
</dbReference>
<dbReference type="RefSeq" id="WP_275034775.1">
    <property type="nucleotide sequence ID" value="NZ_CP118615.1"/>
</dbReference>
<dbReference type="PANTHER" id="PTHR30502">
    <property type="entry name" value="2-KETO-3-DEOXY-L-RHAMNONATE ALDOLASE"/>
    <property type="match status" value="1"/>
</dbReference>
<dbReference type="Proteomes" id="UP001219605">
    <property type="component" value="Chromosome"/>
</dbReference>
<proteinExistence type="inferred from homology"/>
<evidence type="ECO:0000259" key="4">
    <source>
        <dbReference type="Pfam" id="PF03328"/>
    </source>
</evidence>
<evidence type="ECO:0000256" key="2">
    <source>
        <dbReference type="ARBA" id="ARBA00022723"/>
    </source>
</evidence>
<evidence type="ECO:0000256" key="1">
    <source>
        <dbReference type="ARBA" id="ARBA00005568"/>
    </source>
</evidence>
<dbReference type="InterPro" id="IPR005000">
    <property type="entry name" value="Aldolase/citrate-lyase_domain"/>
</dbReference>
<keyword evidence="2" id="KW-0479">Metal-binding</keyword>
<evidence type="ECO:0000313" key="5">
    <source>
        <dbReference type="EMBL" id="WDZ87765.1"/>
    </source>
</evidence>
<evidence type="ECO:0000313" key="6">
    <source>
        <dbReference type="Proteomes" id="UP001219605"/>
    </source>
</evidence>
<keyword evidence="6" id="KW-1185">Reference proteome</keyword>
<dbReference type="InterPro" id="IPR015813">
    <property type="entry name" value="Pyrv/PenolPyrv_kinase-like_dom"/>
</dbReference>
<evidence type="ECO:0000256" key="3">
    <source>
        <dbReference type="ARBA" id="ARBA00023239"/>
    </source>
</evidence>
<dbReference type="EMBL" id="CP118615">
    <property type="protein sequence ID" value="WDZ87765.1"/>
    <property type="molecule type" value="Genomic_DNA"/>
</dbReference>
<accession>A0ABY7ZXY4</accession>
<name>A0ABY7ZXY4_9ACTN</name>
<keyword evidence="3 5" id="KW-0456">Lyase</keyword>
<dbReference type="InterPro" id="IPR040442">
    <property type="entry name" value="Pyrv_kinase-like_dom_sf"/>
</dbReference>
<protein>
    <submittedName>
        <fullName evidence="5">Aldolase/citrate lyase family protein</fullName>
    </submittedName>
</protein>
<dbReference type="Gene3D" id="3.20.20.60">
    <property type="entry name" value="Phosphoenolpyruvate-binding domains"/>
    <property type="match status" value="1"/>
</dbReference>
<comment type="similarity">
    <text evidence="1">Belongs to the HpcH/HpaI aldolase family.</text>
</comment>
<dbReference type="GO" id="GO:0016829">
    <property type="term" value="F:lyase activity"/>
    <property type="evidence" value="ECO:0007669"/>
    <property type="project" value="UniProtKB-KW"/>
</dbReference>
<dbReference type="SUPFAM" id="SSF51621">
    <property type="entry name" value="Phosphoenolpyruvate/pyruvate domain"/>
    <property type="match status" value="1"/>
</dbReference>
<dbReference type="Pfam" id="PF03328">
    <property type="entry name" value="HpcH_HpaI"/>
    <property type="match status" value="1"/>
</dbReference>
<dbReference type="InterPro" id="IPR050251">
    <property type="entry name" value="HpcH-HpaI_aldolase"/>
</dbReference>
<organism evidence="5 6">
    <name type="scientific">Micromonospora cathayae</name>
    <dbReference type="NCBI Taxonomy" id="3028804"/>
    <lineage>
        <taxon>Bacteria</taxon>
        <taxon>Bacillati</taxon>
        <taxon>Actinomycetota</taxon>
        <taxon>Actinomycetes</taxon>
        <taxon>Micromonosporales</taxon>
        <taxon>Micromonosporaceae</taxon>
        <taxon>Micromonospora</taxon>
    </lineage>
</organism>
<reference evidence="5 6" key="1">
    <citation type="submission" date="2023-02" db="EMBL/GenBank/DDBJ databases">
        <authorList>
            <person name="Mo P."/>
        </authorList>
    </citation>
    <scope>NUCLEOTIDE SEQUENCE [LARGE SCALE GENOMIC DNA]</scope>
    <source>
        <strain evidence="5 6">HUAS 3</strain>
    </source>
</reference>
<gene>
    <name evidence="5" type="ORF">PVK37_15835</name>
</gene>
<feature type="domain" description="HpcH/HpaI aldolase/citrate lyase" evidence="4">
    <location>
        <begin position="34"/>
        <end position="234"/>
    </location>
</feature>
<sequence length="250" mass="26283">MADRRPPAFGTLVAEFAGSALPALLHSAGLRFAVVDCEHGSFDPGQVTTTIAAARTDFDVYVRTPVTDRSRVLGFLDAGAAGIVAPMISTRADCERLVEHTKYPPLGRRGVSTFRAHTGFSRVDPASYLEHANRTVRCFGQIETARGLALVDTIASVPGLDGLVLGPNDLLADLGAPGRYDHPVLAEAVAALAAAGRDHGLTVGVMTSDRGLLTTALAHGFHWIAWSSDSALLHRAARDAHAFLATKGAP</sequence>